<proteinExistence type="predicted"/>
<evidence type="ECO:0000313" key="3">
    <source>
        <dbReference type="Proteomes" id="UP000799291"/>
    </source>
</evidence>
<dbReference type="OrthoDB" id="10535659at2759"/>
<keyword evidence="3" id="KW-1185">Reference proteome</keyword>
<accession>A0A6G1JDP6</accession>
<name>A0A6G1JDP6_9PLEO</name>
<sequence length="220" mass="24748">MATSYNPPMKTLEDPVLVNGFYVARFEFQRDLGILATGIAIVPKSHVGDWSKAVLYIMGYDNKGAIQVSRFTIDAMETEDQQAMLEAVKNAQYLVFKTGECAEIDPRDIEAFTTVVRRSKPIFDELGILKRIQEYHESIRWLCTNNTFGTWADVVHGNISDRCGEFLGWKTVGRDTRLMPTADRVLIMNERNVAPPSESFHDDEMGSDLDDELSASAGGW</sequence>
<evidence type="ECO:0000313" key="2">
    <source>
        <dbReference type="EMBL" id="KAF2688697.1"/>
    </source>
</evidence>
<protein>
    <submittedName>
        <fullName evidence="2">Uncharacterized protein</fullName>
    </submittedName>
</protein>
<feature type="region of interest" description="Disordered" evidence="1">
    <location>
        <begin position="195"/>
        <end position="220"/>
    </location>
</feature>
<evidence type="ECO:0000256" key="1">
    <source>
        <dbReference type="SAM" id="MobiDB-lite"/>
    </source>
</evidence>
<gene>
    <name evidence="2" type="ORF">K458DRAFT_428217</name>
</gene>
<reference evidence="2" key="1">
    <citation type="journal article" date="2020" name="Stud. Mycol.">
        <title>101 Dothideomycetes genomes: a test case for predicting lifestyles and emergence of pathogens.</title>
        <authorList>
            <person name="Haridas S."/>
            <person name="Albert R."/>
            <person name="Binder M."/>
            <person name="Bloem J."/>
            <person name="Labutti K."/>
            <person name="Salamov A."/>
            <person name="Andreopoulos B."/>
            <person name="Baker S."/>
            <person name="Barry K."/>
            <person name="Bills G."/>
            <person name="Bluhm B."/>
            <person name="Cannon C."/>
            <person name="Castanera R."/>
            <person name="Culley D."/>
            <person name="Daum C."/>
            <person name="Ezra D."/>
            <person name="Gonzalez J."/>
            <person name="Henrissat B."/>
            <person name="Kuo A."/>
            <person name="Liang C."/>
            <person name="Lipzen A."/>
            <person name="Lutzoni F."/>
            <person name="Magnuson J."/>
            <person name="Mondo S."/>
            <person name="Nolan M."/>
            <person name="Ohm R."/>
            <person name="Pangilinan J."/>
            <person name="Park H.-J."/>
            <person name="Ramirez L."/>
            <person name="Alfaro M."/>
            <person name="Sun H."/>
            <person name="Tritt A."/>
            <person name="Yoshinaga Y."/>
            <person name="Zwiers L.-H."/>
            <person name="Turgeon B."/>
            <person name="Goodwin S."/>
            <person name="Spatafora J."/>
            <person name="Crous P."/>
            <person name="Grigoriev I."/>
        </authorList>
    </citation>
    <scope>NUCLEOTIDE SEQUENCE</scope>
    <source>
        <strain evidence="2">CBS 122367</strain>
    </source>
</reference>
<organism evidence="2 3">
    <name type="scientific">Lentithecium fluviatile CBS 122367</name>
    <dbReference type="NCBI Taxonomy" id="1168545"/>
    <lineage>
        <taxon>Eukaryota</taxon>
        <taxon>Fungi</taxon>
        <taxon>Dikarya</taxon>
        <taxon>Ascomycota</taxon>
        <taxon>Pezizomycotina</taxon>
        <taxon>Dothideomycetes</taxon>
        <taxon>Pleosporomycetidae</taxon>
        <taxon>Pleosporales</taxon>
        <taxon>Massarineae</taxon>
        <taxon>Lentitheciaceae</taxon>
        <taxon>Lentithecium</taxon>
    </lineage>
</organism>
<dbReference type="EMBL" id="MU005573">
    <property type="protein sequence ID" value="KAF2688697.1"/>
    <property type="molecule type" value="Genomic_DNA"/>
</dbReference>
<dbReference type="AlphaFoldDB" id="A0A6G1JDP6"/>
<dbReference type="Proteomes" id="UP000799291">
    <property type="component" value="Unassembled WGS sequence"/>
</dbReference>